<reference evidence="1" key="1">
    <citation type="submission" date="2019-02" db="EMBL/GenBank/DDBJ databases">
        <authorList>
            <person name="Gruber-Vodicka R. H."/>
            <person name="Seah K. B. B."/>
        </authorList>
    </citation>
    <scope>NUCLEOTIDE SEQUENCE</scope>
    <source>
        <strain evidence="1">BECK_DK161</strain>
        <strain evidence="2">BECK_DK47</strain>
    </source>
</reference>
<evidence type="ECO:0000313" key="2">
    <source>
        <dbReference type="EMBL" id="VFJ67259.1"/>
    </source>
</evidence>
<accession>A0A450SLF7</accession>
<gene>
    <name evidence="2" type="ORF">BECKDK2373B_GA0170837_11887</name>
    <name evidence="1" type="ORF">BECKDK2373C_GA0170839_104330</name>
</gene>
<protein>
    <submittedName>
        <fullName evidence="1">Uncharacterized protein</fullName>
    </submittedName>
</protein>
<dbReference type="AlphaFoldDB" id="A0A450SLF7"/>
<dbReference type="EMBL" id="CAADEX010000188">
    <property type="protein sequence ID" value="VFJ67259.1"/>
    <property type="molecule type" value="Genomic_DNA"/>
</dbReference>
<evidence type="ECO:0000313" key="1">
    <source>
        <dbReference type="EMBL" id="VFJ54510.1"/>
    </source>
</evidence>
<organism evidence="1">
    <name type="scientific">Candidatus Kentrum sp. DK</name>
    <dbReference type="NCBI Taxonomy" id="2126562"/>
    <lineage>
        <taxon>Bacteria</taxon>
        <taxon>Pseudomonadati</taxon>
        <taxon>Pseudomonadota</taxon>
        <taxon>Gammaproteobacteria</taxon>
        <taxon>Candidatus Kentrum</taxon>
    </lineage>
</organism>
<name>A0A450SLF7_9GAMM</name>
<dbReference type="EMBL" id="CAADEY010000043">
    <property type="protein sequence ID" value="VFJ54510.1"/>
    <property type="molecule type" value="Genomic_DNA"/>
</dbReference>
<proteinExistence type="predicted"/>
<sequence>MSQFDTSITHITEAGANVFEDLGFDKIEAEKLKRKAELMCASRKNKNSEEPGHIPKPVPCQPSASFLLLSGTGT</sequence>